<organism evidence="2 3">
    <name type="scientific">Deinococcus radiophilus</name>
    <dbReference type="NCBI Taxonomy" id="32062"/>
    <lineage>
        <taxon>Bacteria</taxon>
        <taxon>Thermotogati</taxon>
        <taxon>Deinococcota</taxon>
        <taxon>Deinococci</taxon>
        <taxon>Deinococcales</taxon>
        <taxon>Deinococcaceae</taxon>
        <taxon>Deinococcus</taxon>
    </lineage>
</organism>
<proteinExistence type="predicted"/>
<dbReference type="PANTHER" id="PTHR48100:SF1">
    <property type="entry name" value="HISTIDINE PHOSPHATASE FAMILY PROTEIN-RELATED"/>
    <property type="match status" value="1"/>
</dbReference>
<dbReference type="OrthoDB" id="64342at2"/>
<dbReference type="InterPro" id="IPR050275">
    <property type="entry name" value="PGM_Phosphatase"/>
</dbReference>
<evidence type="ECO:0000313" key="2">
    <source>
        <dbReference type="EMBL" id="RTR25329.1"/>
    </source>
</evidence>
<name>A0A431VQ63_9DEIO</name>
<feature type="binding site" evidence="1">
    <location>
        <position position="63"/>
    </location>
    <ligand>
        <name>substrate</name>
    </ligand>
</feature>
<evidence type="ECO:0000256" key="1">
    <source>
        <dbReference type="PIRSR" id="PIRSR613078-2"/>
    </source>
</evidence>
<dbReference type="GO" id="GO:0016791">
    <property type="term" value="F:phosphatase activity"/>
    <property type="evidence" value="ECO:0007669"/>
    <property type="project" value="TreeGrafter"/>
</dbReference>
<evidence type="ECO:0000313" key="3">
    <source>
        <dbReference type="Proteomes" id="UP000277766"/>
    </source>
</evidence>
<dbReference type="Gene3D" id="3.40.50.1240">
    <property type="entry name" value="Phosphoglycerate mutase-like"/>
    <property type="match status" value="1"/>
</dbReference>
<dbReference type="CDD" id="cd07067">
    <property type="entry name" value="HP_PGM_like"/>
    <property type="match status" value="1"/>
</dbReference>
<dbReference type="RefSeq" id="WP_126352862.1">
    <property type="nucleotide sequence ID" value="NZ_CP086380.1"/>
</dbReference>
<dbReference type="AlphaFoldDB" id="A0A431VQ63"/>
<gene>
    <name evidence="2" type="ORF">EJ104_11245</name>
</gene>
<dbReference type="PANTHER" id="PTHR48100">
    <property type="entry name" value="BROAD-SPECIFICITY PHOSPHATASE YOR283W-RELATED"/>
    <property type="match status" value="1"/>
</dbReference>
<dbReference type="Proteomes" id="UP000277766">
    <property type="component" value="Unassembled WGS sequence"/>
</dbReference>
<comment type="caution">
    <text evidence="2">The sequence shown here is derived from an EMBL/GenBank/DDBJ whole genome shotgun (WGS) entry which is preliminary data.</text>
</comment>
<dbReference type="Pfam" id="PF00300">
    <property type="entry name" value="His_Phos_1"/>
    <property type="match status" value="1"/>
</dbReference>
<keyword evidence="3" id="KW-1185">Reference proteome</keyword>
<dbReference type="GO" id="GO:0005737">
    <property type="term" value="C:cytoplasm"/>
    <property type="evidence" value="ECO:0007669"/>
    <property type="project" value="TreeGrafter"/>
</dbReference>
<dbReference type="SMART" id="SM00855">
    <property type="entry name" value="PGAM"/>
    <property type="match status" value="1"/>
</dbReference>
<dbReference type="InterPro" id="IPR013078">
    <property type="entry name" value="His_Pase_superF_clade-1"/>
</dbReference>
<dbReference type="InterPro" id="IPR029033">
    <property type="entry name" value="His_PPase_superfam"/>
</dbReference>
<dbReference type="EMBL" id="RXPE01000030">
    <property type="protein sequence ID" value="RTR25329.1"/>
    <property type="molecule type" value="Genomic_DNA"/>
</dbReference>
<feature type="binding site" evidence="1">
    <location>
        <begin position="11"/>
        <end position="18"/>
    </location>
    <ligand>
        <name>substrate</name>
    </ligand>
</feature>
<sequence length="211" mass="22964">MTESGTLILARHGRTALNAAGRFQGQTQTPLDELGRAQAQALAAQLYTDGVRKPAIYSSDLPRAIQTAQAVQERLGGTLHTDAALREIEFGSWDQQSISGIEEQFPDDYWRFRGGDPSFVCPGGECGHDVVARAYGYLQAHLPGPGETAVVVAHQLTIFALLTRLLDEDYQTVWPTRRFNHANAAFSRLTYQGGAVVNAELALSEHLAGLE</sequence>
<dbReference type="SUPFAM" id="SSF53254">
    <property type="entry name" value="Phosphoglycerate mutase-like"/>
    <property type="match status" value="1"/>
</dbReference>
<protein>
    <submittedName>
        <fullName evidence="2">Histidine phosphatase family protein</fullName>
    </submittedName>
</protein>
<reference evidence="2 3" key="1">
    <citation type="submission" date="2018-12" db="EMBL/GenBank/DDBJ databases">
        <title>Deinococcus radiophilus ATCC 27603 genome sequencing and assembly.</title>
        <authorList>
            <person name="Maclea K.S."/>
            <person name="Maynard C.R."/>
        </authorList>
    </citation>
    <scope>NUCLEOTIDE SEQUENCE [LARGE SCALE GENOMIC DNA]</scope>
    <source>
        <strain evidence="2 3">ATCC 27603</strain>
    </source>
</reference>
<accession>A0A431VQ63</accession>